<keyword evidence="15" id="KW-1185">Reference proteome</keyword>
<proteinExistence type="inferred from homology"/>
<evidence type="ECO:0000256" key="3">
    <source>
        <dbReference type="ARBA" id="ARBA00022452"/>
    </source>
</evidence>
<protein>
    <submittedName>
        <fullName evidence="14">TonB-dependent receptor</fullName>
    </submittedName>
</protein>
<dbReference type="Gene3D" id="2.60.40.1120">
    <property type="entry name" value="Carboxypeptidase-like, regulatory domain"/>
    <property type="match status" value="1"/>
</dbReference>
<evidence type="ECO:0000256" key="6">
    <source>
        <dbReference type="ARBA" id="ARBA00023077"/>
    </source>
</evidence>
<organism evidence="14 15">
    <name type="scientific">Emticicia agri</name>
    <dbReference type="NCBI Taxonomy" id="2492393"/>
    <lineage>
        <taxon>Bacteria</taxon>
        <taxon>Pseudomonadati</taxon>
        <taxon>Bacteroidota</taxon>
        <taxon>Cytophagia</taxon>
        <taxon>Cytophagales</taxon>
        <taxon>Leadbetterellaceae</taxon>
        <taxon>Emticicia</taxon>
    </lineage>
</organism>
<dbReference type="PROSITE" id="PS52016">
    <property type="entry name" value="TONB_DEPENDENT_REC_3"/>
    <property type="match status" value="1"/>
</dbReference>
<comment type="caution">
    <text evidence="14">The sequence shown here is derived from an EMBL/GenBank/DDBJ whole genome shotgun (WGS) entry which is preliminary data.</text>
</comment>
<dbReference type="Proteomes" id="UP000293162">
    <property type="component" value="Unassembled WGS sequence"/>
</dbReference>
<sequence length="760" mass="84734">MRFLYLFLFIFNIAITAHTQERSGKIEGKVIDNNGVVAGASVILKNTRLGQLTQADGSFSLKAPAGKQTLVIQFIGYKSFEKVIEVKAEEIVGLGTITLDEKNNELQDVVITGQFDPQSVRNSVYQVRTITNEQIRLRGATNIQTVLNTELGMRFSNDLTLGTTDVQLMGMSGQNVKVLLDGVPLVDRGSTRESIGQIDINIIDRIEIVEGPMSVTYGSDALAGVINIITKKGEEGANWTLTARAQEETAGNEYQAFQGEGTHNEFLGLAWQKKGLQLSGNFTRNFFGGWQGLSTGRSKEWMPKEQYLTTAGISYRTQKFNGWYRFNGTNETLKSLGNTYISTQTNNLSATDQYYITNRWFHQVQGEYQFNTKNSLNLAASYTDYSRQTQTTDIDLVRDRRTLSLTSGAQDKAIFQTTFARVTSQHKFSSKISLQHGLEANINSSAGARIQGTPTISEFAYFASSELRLNTNINIRPGLRFIKNSVYDAPPVIPSINTKFTLAKGLDLRMAYARGFRSPALRELYFTFFDSNHSIRGNTNLKAENSNSFNTFLSYQLIEKPKFRLNSTLGGFYNVFNNLISIGVDPNDTKVSTYLNVDLYKTTGTTWTNTLYWENLQATLGYSYIGRFNRFSTTESLPEFVWSSEINTNVRYTFPKIAASISLFYKYTGKQPSYQAISTESGLQTRLAETSGFHTSDLTFNKVFYKNFSLLAGVKNLFNVTRVNNSAVDSGGAHSSGGGAVPMSYGRSYFLGLTAQLSKH</sequence>
<dbReference type="InterPro" id="IPR037066">
    <property type="entry name" value="Plug_dom_sf"/>
</dbReference>
<keyword evidence="3 10" id="KW-1134">Transmembrane beta strand</keyword>
<comment type="similarity">
    <text evidence="10 11">Belongs to the TonB-dependent receptor family.</text>
</comment>
<keyword evidence="6 11" id="KW-0798">TonB box</keyword>
<evidence type="ECO:0000259" key="13">
    <source>
        <dbReference type="Pfam" id="PF07715"/>
    </source>
</evidence>
<dbReference type="AlphaFoldDB" id="A0A4Q5M471"/>
<evidence type="ECO:0000256" key="9">
    <source>
        <dbReference type="ARBA" id="ARBA00023237"/>
    </source>
</evidence>
<dbReference type="GO" id="GO:0044718">
    <property type="term" value="P:siderophore transmembrane transport"/>
    <property type="evidence" value="ECO:0007669"/>
    <property type="project" value="TreeGrafter"/>
</dbReference>
<keyword evidence="5" id="KW-0732">Signal</keyword>
<keyword evidence="4 10" id="KW-0812">Transmembrane</keyword>
<dbReference type="SUPFAM" id="SSF56935">
    <property type="entry name" value="Porins"/>
    <property type="match status" value="1"/>
</dbReference>
<evidence type="ECO:0000259" key="12">
    <source>
        <dbReference type="Pfam" id="PF00593"/>
    </source>
</evidence>
<gene>
    <name evidence="14" type="ORF">EWM59_02245</name>
</gene>
<dbReference type="InterPro" id="IPR012910">
    <property type="entry name" value="Plug_dom"/>
</dbReference>
<keyword evidence="7 10" id="KW-0472">Membrane</keyword>
<dbReference type="InterPro" id="IPR008969">
    <property type="entry name" value="CarboxyPept-like_regulatory"/>
</dbReference>
<dbReference type="GO" id="GO:0015344">
    <property type="term" value="F:siderophore uptake transmembrane transporter activity"/>
    <property type="evidence" value="ECO:0007669"/>
    <property type="project" value="TreeGrafter"/>
</dbReference>
<accession>A0A4Q5M471</accession>
<dbReference type="PANTHER" id="PTHR30069">
    <property type="entry name" value="TONB-DEPENDENT OUTER MEMBRANE RECEPTOR"/>
    <property type="match status" value="1"/>
</dbReference>
<dbReference type="SUPFAM" id="SSF49464">
    <property type="entry name" value="Carboxypeptidase regulatory domain-like"/>
    <property type="match status" value="1"/>
</dbReference>
<dbReference type="EMBL" id="SEWF01000003">
    <property type="protein sequence ID" value="RYU97131.1"/>
    <property type="molecule type" value="Genomic_DNA"/>
</dbReference>
<evidence type="ECO:0000256" key="4">
    <source>
        <dbReference type="ARBA" id="ARBA00022692"/>
    </source>
</evidence>
<reference evidence="14 15" key="1">
    <citation type="submission" date="2019-02" db="EMBL/GenBank/DDBJ databases">
        <title>Bacterial novel species Emticicia sp. 17J42-9 isolated from soil.</title>
        <authorList>
            <person name="Jung H.-Y."/>
        </authorList>
    </citation>
    <scope>NUCLEOTIDE SEQUENCE [LARGE SCALE GENOMIC DNA]</scope>
    <source>
        <strain evidence="14 15">17J42-9</strain>
    </source>
</reference>
<dbReference type="RefSeq" id="WP_130019327.1">
    <property type="nucleotide sequence ID" value="NZ_SEWF01000003.1"/>
</dbReference>
<dbReference type="InterPro" id="IPR036942">
    <property type="entry name" value="Beta-barrel_TonB_sf"/>
</dbReference>
<evidence type="ECO:0000256" key="1">
    <source>
        <dbReference type="ARBA" id="ARBA00004571"/>
    </source>
</evidence>
<feature type="domain" description="TonB-dependent receptor-like beta-barrel" evidence="12">
    <location>
        <begin position="315"/>
        <end position="717"/>
    </location>
</feature>
<name>A0A4Q5M471_9BACT</name>
<dbReference type="Gene3D" id="2.40.170.20">
    <property type="entry name" value="TonB-dependent receptor, beta-barrel domain"/>
    <property type="match status" value="1"/>
</dbReference>
<keyword evidence="9 10" id="KW-0998">Cell outer membrane</keyword>
<dbReference type="CDD" id="cd01347">
    <property type="entry name" value="ligand_gated_channel"/>
    <property type="match status" value="1"/>
</dbReference>
<evidence type="ECO:0000313" key="15">
    <source>
        <dbReference type="Proteomes" id="UP000293162"/>
    </source>
</evidence>
<evidence type="ECO:0000256" key="7">
    <source>
        <dbReference type="ARBA" id="ARBA00023136"/>
    </source>
</evidence>
<dbReference type="Gene3D" id="2.170.130.10">
    <property type="entry name" value="TonB-dependent receptor, plug domain"/>
    <property type="match status" value="1"/>
</dbReference>
<evidence type="ECO:0000256" key="5">
    <source>
        <dbReference type="ARBA" id="ARBA00022729"/>
    </source>
</evidence>
<dbReference type="GO" id="GO:0009279">
    <property type="term" value="C:cell outer membrane"/>
    <property type="evidence" value="ECO:0007669"/>
    <property type="project" value="UniProtKB-SubCell"/>
</dbReference>
<keyword evidence="8 14" id="KW-0675">Receptor</keyword>
<dbReference type="InterPro" id="IPR000531">
    <property type="entry name" value="Beta-barrel_TonB"/>
</dbReference>
<keyword evidence="2 10" id="KW-0813">Transport</keyword>
<dbReference type="InterPro" id="IPR039426">
    <property type="entry name" value="TonB-dep_rcpt-like"/>
</dbReference>
<evidence type="ECO:0000256" key="10">
    <source>
        <dbReference type="PROSITE-ProRule" id="PRU01360"/>
    </source>
</evidence>
<dbReference type="Pfam" id="PF07715">
    <property type="entry name" value="Plug"/>
    <property type="match status" value="1"/>
</dbReference>
<comment type="subcellular location">
    <subcellularLocation>
        <location evidence="1 10">Cell outer membrane</location>
        <topology evidence="1 10">Multi-pass membrane protein</topology>
    </subcellularLocation>
</comment>
<evidence type="ECO:0000256" key="8">
    <source>
        <dbReference type="ARBA" id="ARBA00023170"/>
    </source>
</evidence>
<dbReference type="PANTHER" id="PTHR30069:SF29">
    <property type="entry name" value="HEMOGLOBIN AND HEMOGLOBIN-HAPTOGLOBIN-BINDING PROTEIN 1-RELATED"/>
    <property type="match status" value="1"/>
</dbReference>
<evidence type="ECO:0000256" key="2">
    <source>
        <dbReference type="ARBA" id="ARBA00022448"/>
    </source>
</evidence>
<dbReference type="Pfam" id="PF00593">
    <property type="entry name" value="TonB_dep_Rec_b-barrel"/>
    <property type="match status" value="1"/>
</dbReference>
<dbReference type="OrthoDB" id="1109239at2"/>
<evidence type="ECO:0000256" key="11">
    <source>
        <dbReference type="RuleBase" id="RU003357"/>
    </source>
</evidence>
<evidence type="ECO:0000313" key="14">
    <source>
        <dbReference type="EMBL" id="RYU97131.1"/>
    </source>
</evidence>
<dbReference type="Pfam" id="PF13715">
    <property type="entry name" value="CarbopepD_reg_2"/>
    <property type="match status" value="1"/>
</dbReference>
<feature type="domain" description="TonB-dependent receptor plug" evidence="13">
    <location>
        <begin position="120"/>
        <end position="225"/>
    </location>
</feature>